<evidence type="ECO:0000256" key="6">
    <source>
        <dbReference type="ARBA" id="ARBA00023136"/>
    </source>
</evidence>
<dbReference type="Pfam" id="PF13967">
    <property type="entry name" value="RSN1_TM"/>
    <property type="match status" value="1"/>
</dbReference>
<keyword evidence="3" id="KW-0813">Transport</keyword>
<dbReference type="Gramene" id="OMERI11G15210.3">
    <property type="protein sequence ID" value="OMERI11G15210.3"/>
    <property type="gene ID" value="OMERI11G15210"/>
</dbReference>
<dbReference type="PANTHER" id="PTHR13018">
    <property type="entry name" value="PROBABLE MEMBRANE PROTEIN DUF221-RELATED"/>
    <property type="match status" value="1"/>
</dbReference>
<evidence type="ECO:0000256" key="5">
    <source>
        <dbReference type="ARBA" id="ARBA00022989"/>
    </source>
</evidence>
<feature type="transmembrane region" description="Helical" evidence="7">
    <location>
        <begin position="364"/>
        <end position="385"/>
    </location>
</feature>
<dbReference type="Pfam" id="PF02714">
    <property type="entry name" value="RSN1_7TM"/>
    <property type="match status" value="1"/>
</dbReference>
<dbReference type="Proteomes" id="UP000008021">
    <property type="component" value="Chromosome 11"/>
</dbReference>
<evidence type="ECO:0000256" key="4">
    <source>
        <dbReference type="ARBA" id="ARBA00022692"/>
    </source>
</evidence>
<evidence type="ECO:0000256" key="2">
    <source>
        <dbReference type="ARBA" id="ARBA00007779"/>
    </source>
</evidence>
<feature type="transmembrane region" description="Helical" evidence="7">
    <location>
        <begin position="429"/>
        <end position="460"/>
    </location>
</feature>
<feature type="domain" description="CSC1/OSCA1-like N-terminal transmembrane" evidence="9">
    <location>
        <begin position="6"/>
        <end position="153"/>
    </location>
</feature>
<evidence type="ECO:0000313" key="10">
    <source>
        <dbReference type="EnsemblPlants" id="OMERI11G15210.3"/>
    </source>
</evidence>
<reference evidence="10" key="2">
    <citation type="submission" date="2018-05" db="EMBL/GenBank/DDBJ databases">
        <title>OmerRS3 (Oryza meridionalis Reference Sequence Version 3).</title>
        <authorList>
            <person name="Zhang J."/>
            <person name="Kudrna D."/>
            <person name="Lee S."/>
            <person name="Talag J."/>
            <person name="Welchert J."/>
            <person name="Wing R.A."/>
        </authorList>
    </citation>
    <scope>NUCLEOTIDE SEQUENCE [LARGE SCALE GENOMIC DNA]</scope>
    <source>
        <strain evidence="10">cv. OR44</strain>
    </source>
</reference>
<evidence type="ECO:0000259" key="8">
    <source>
        <dbReference type="Pfam" id="PF02714"/>
    </source>
</evidence>
<feature type="transmembrane region" description="Helical" evidence="7">
    <location>
        <begin position="132"/>
        <end position="151"/>
    </location>
</feature>
<evidence type="ECO:0008006" key="12">
    <source>
        <dbReference type="Google" id="ProtNLM"/>
    </source>
</evidence>
<feature type="transmembrane region" description="Helical" evidence="7">
    <location>
        <begin position="6"/>
        <end position="27"/>
    </location>
</feature>
<evidence type="ECO:0000256" key="7">
    <source>
        <dbReference type="SAM" id="Phobius"/>
    </source>
</evidence>
<accession>A0A0E0F795</accession>
<dbReference type="EnsemblPlants" id="OMERI11G15210.3">
    <property type="protein sequence ID" value="OMERI11G15210.3"/>
    <property type="gene ID" value="OMERI11G15210"/>
</dbReference>
<feature type="transmembrane region" description="Helical" evidence="7">
    <location>
        <begin position="480"/>
        <end position="503"/>
    </location>
</feature>
<dbReference type="AlphaFoldDB" id="A0A0E0F795"/>
<dbReference type="PANTHER" id="PTHR13018:SF109">
    <property type="entry name" value="CSC1-LIKE PROTEIN HYP1"/>
    <property type="match status" value="1"/>
</dbReference>
<keyword evidence="4 7" id="KW-0812">Transmembrane</keyword>
<feature type="transmembrane region" description="Helical" evidence="7">
    <location>
        <begin position="71"/>
        <end position="95"/>
    </location>
</feature>
<protein>
    <recommendedName>
        <fullName evidence="12">CSC1/OSCA1-like 7TM region domain-containing protein</fullName>
    </recommendedName>
</protein>
<evidence type="ECO:0000313" key="11">
    <source>
        <dbReference type="Proteomes" id="UP000008021"/>
    </source>
</evidence>
<dbReference type="HOGENOM" id="CLU_002458_7_1_1"/>
<comment type="similarity">
    <text evidence="2">Belongs to the CSC1 (TC 1.A.17) family.</text>
</comment>
<feature type="transmembrane region" description="Helical" evidence="7">
    <location>
        <begin position="330"/>
        <end position="352"/>
    </location>
</feature>
<evidence type="ECO:0000259" key="9">
    <source>
        <dbReference type="Pfam" id="PF13967"/>
    </source>
</evidence>
<reference evidence="10" key="1">
    <citation type="submission" date="2015-04" db="UniProtKB">
        <authorList>
            <consortium name="EnsemblPlants"/>
        </authorList>
    </citation>
    <scope>IDENTIFICATION</scope>
</reference>
<dbReference type="GO" id="GO:0005886">
    <property type="term" value="C:plasma membrane"/>
    <property type="evidence" value="ECO:0007669"/>
    <property type="project" value="TreeGrafter"/>
</dbReference>
<organism evidence="10">
    <name type="scientific">Oryza meridionalis</name>
    <dbReference type="NCBI Taxonomy" id="40149"/>
    <lineage>
        <taxon>Eukaryota</taxon>
        <taxon>Viridiplantae</taxon>
        <taxon>Streptophyta</taxon>
        <taxon>Embryophyta</taxon>
        <taxon>Tracheophyta</taxon>
        <taxon>Spermatophyta</taxon>
        <taxon>Magnoliopsida</taxon>
        <taxon>Liliopsida</taxon>
        <taxon>Poales</taxon>
        <taxon>Poaceae</taxon>
        <taxon>BOP clade</taxon>
        <taxon>Oryzoideae</taxon>
        <taxon>Oryzeae</taxon>
        <taxon>Oryzinae</taxon>
        <taxon>Oryza</taxon>
    </lineage>
</organism>
<comment type="subcellular location">
    <subcellularLocation>
        <location evidence="1">Membrane</location>
        <topology evidence="1">Multi-pass membrane protein</topology>
    </subcellularLocation>
</comment>
<dbReference type="InterPro" id="IPR045122">
    <property type="entry name" value="Csc1-like"/>
</dbReference>
<feature type="domain" description="CSC1/OSCA1-like 7TM region" evidence="8">
    <location>
        <begin position="280"/>
        <end position="501"/>
    </location>
</feature>
<evidence type="ECO:0000256" key="3">
    <source>
        <dbReference type="ARBA" id="ARBA00022448"/>
    </source>
</evidence>
<name>A0A0E0F795_9ORYZ</name>
<keyword evidence="6 7" id="KW-0472">Membrane</keyword>
<dbReference type="GO" id="GO:0005227">
    <property type="term" value="F:calcium-activated cation channel activity"/>
    <property type="evidence" value="ECO:0007669"/>
    <property type="project" value="InterPro"/>
</dbReference>
<keyword evidence="5 7" id="KW-1133">Transmembrane helix</keyword>
<evidence type="ECO:0000256" key="1">
    <source>
        <dbReference type="ARBA" id="ARBA00004141"/>
    </source>
</evidence>
<sequence>MILSALATSVGINLGLTVLLAAAYTLLRRRPPYVGVYSPRRPYAPPEPWLPAAWRRTEADVHAAAGLDGVVFLRIFVFSIRVFAAAAVVGVGVLMPVNFMGDQLRQIDFSDLPNKSVDLFSVSNVQDGSNKLWLHFSAVYIITGITCYLLYYEYKYISGKRLEYFMTSKPLPQHFTVLVRAIPVTNGVSVSDAVDKFFKEYHSSTYLSHTVVHQTGKLRRLLNDAENICTKLANLKSVRRTSGDPPGKFLGIFGRNDLVGKYQKRLEDLEENVRMEQSDTTRSRQLVTGYLPSVILHFLSSYVPSIMKLFSTMQGFISVSGIERSACNKMLRFTIWSVFFANVLTGSVLGQLEIFLDPKEIPKRLAVVVPAQASFFITYVVTSWTSIASELTQTAALLFHLWGSCAKCCKRDESKPPSMHYHSEIPRVLLFGLLGLTYFIVSPLILPFVLVYFCLGYFIYRNQLFNVYSPKYDTGGRFWPIVHGGTIFSLVLMHVIAIGVFGLKKLPLASSLLVPLPVLTLLFNEYCRNRFLPIFEAYSTESLIKKDREEESKPEMAEFFSNLVNAYCDPAMKPIQHSSNSDDRT</sequence>
<proteinExistence type="inferred from homology"/>
<dbReference type="InterPro" id="IPR032880">
    <property type="entry name" value="CSC1/OSCA1-like_N"/>
</dbReference>
<dbReference type="InterPro" id="IPR003864">
    <property type="entry name" value="CSC1/OSCA1-like_7TM"/>
</dbReference>
<keyword evidence="11" id="KW-1185">Reference proteome</keyword>